<evidence type="ECO:0008006" key="2">
    <source>
        <dbReference type="Google" id="ProtNLM"/>
    </source>
</evidence>
<comment type="caution">
    <text evidence="1">The sequence shown here is derived from an EMBL/GenBank/DDBJ whole genome shotgun (WGS) entry which is preliminary data.</text>
</comment>
<evidence type="ECO:0000313" key="1">
    <source>
        <dbReference type="EMBL" id="KKK74263.1"/>
    </source>
</evidence>
<reference evidence="1" key="1">
    <citation type="journal article" date="2015" name="Nature">
        <title>Complex archaea that bridge the gap between prokaryotes and eukaryotes.</title>
        <authorList>
            <person name="Spang A."/>
            <person name="Saw J.H."/>
            <person name="Jorgensen S.L."/>
            <person name="Zaremba-Niedzwiedzka K."/>
            <person name="Martijn J."/>
            <person name="Lind A.E."/>
            <person name="van Eijk R."/>
            <person name="Schleper C."/>
            <person name="Guy L."/>
            <person name="Ettema T.J."/>
        </authorList>
    </citation>
    <scope>NUCLEOTIDE SEQUENCE</scope>
</reference>
<dbReference type="AlphaFoldDB" id="A0A0F8XZ11"/>
<dbReference type="Gene3D" id="3.10.150.10">
    <property type="entry name" value="DNA Polymerase III, subunit A, domain 2"/>
    <property type="match status" value="1"/>
</dbReference>
<protein>
    <recommendedName>
        <fullName evidence="2">DNA polymerase III beta sliding clamp central domain-containing protein</fullName>
    </recommendedName>
</protein>
<proteinExistence type="predicted"/>
<accession>A0A0F8XZ11</accession>
<gene>
    <name evidence="1" type="ORF">LCGC14_2885520</name>
</gene>
<sequence length="162" mass="17870">MNTRRIKGNKKESLLIRWLQKMTHKGFGRPALKGIHIENGKAIATDGYRMVITPAPEPFKGLEPITLEGKVPAGKFEVDMEIILDTFPDFKSIVPEDSPESIVGVNSQLLADILKGMKGTAILGLHGKNKPIEISGRGNDGEKVYAVLMPMHLMEDAKIERP</sequence>
<dbReference type="EMBL" id="LAZR01056402">
    <property type="protein sequence ID" value="KKK74263.1"/>
    <property type="molecule type" value="Genomic_DNA"/>
</dbReference>
<name>A0A0F8XZ11_9ZZZZ</name>
<organism evidence="1">
    <name type="scientific">marine sediment metagenome</name>
    <dbReference type="NCBI Taxonomy" id="412755"/>
    <lineage>
        <taxon>unclassified sequences</taxon>
        <taxon>metagenomes</taxon>
        <taxon>ecological metagenomes</taxon>
    </lineage>
</organism>